<dbReference type="GO" id="GO:0016758">
    <property type="term" value="F:hexosyltransferase activity"/>
    <property type="evidence" value="ECO:0007669"/>
    <property type="project" value="UniProtKB-ARBA"/>
</dbReference>
<accession>A0A2M8EW97</accession>
<organism evidence="2 3">
    <name type="scientific">Candidatus Roizmanbacteria bacterium CG_4_9_14_0_2_um_filter_39_13</name>
    <dbReference type="NCBI Taxonomy" id="1974839"/>
    <lineage>
        <taxon>Bacteria</taxon>
        <taxon>Candidatus Roizmaniibacteriota</taxon>
    </lineage>
</organism>
<protein>
    <recommendedName>
        <fullName evidence="1">Glycosyltransferase 2-like domain-containing protein</fullName>
    </recommendedName>
</protein>
<feature type="domain" description="Glycosyltransferase 2-like" evidence="1">
    <location>
        <begin position="48"/>
        <end position="226"/>
    </location>
</feature>
<dbReference type="InterPro" id="IPR001173">
    <property type="entry name" value="Glyco_trans_2-like"/>
</dbReference>
<proteinExistence type="predicted"/>
<name>A0A2M8EW97_9BACT</name>
<dbReference type="AlphaFoldDB" id="A0A2M8EW97"/>
<dbReference type="CDD" id="cd00761">
    <property type="entry name" value="Glyco_tranf_GTA_type"/>
    <property type="match status" value="1"/>
</dbReference>
<dbReference type="Gene3D" id="3.90.550.10">
    <property type="entry name" value="Spore Coat Polysaccharide Biosynthesis Protein SpsA, Chain A"/>
    <property type="match status" value="1"/>
</dbReference>
<evidence type="ECO:0000313" key="2">
    <source>
        <dbReference type="EMBL" id="PJC30146.1"/>
    </source>
</evidence>
<dbReference type="PANTHER" id="PTHR22916:SF3">
    <property type="entry name" value="UDP-GLCNAC:BETAGAL BETA-1,3-N-ACETYLGLUCOSAMINYLTRANSFERASE-LIKE PROTEIN 1"/>
    <property type="match status" value="1"/>
</dbReference>
<reference evidence="3" key="1">
    <citation type="submission" date="2017-09" db="EMBL/GenBank/DDBJ databases">
        <title>Depth-based differentiation of microbial function through sediment-hosted aquifers and enrichment of novel symbionts in the deep terrestrial subsurface.</title>
        <authorList>
            <person name="Probst A.J."/>
            <person name="Ladd B."/>
            <person name="Jarett J.K."/>
            <person name="Geller-Mcgrath D.E."/>
            <person name="Sieber C.M.K."/>
            <person name="Emerson J.B."/>
            <person name="Anantharaman K."/>
            <person name="Thomas B.C."/>
            <person name="Malmstrom R."/>
            <person name="Stieglmeier M."/>
            <person name="Klingl A."/>
            <person name="Woyke T."/>
            <person name="Ryan C.M."/>
            <person name="Banfield J.F."/>
        </authorList>
    </citation>
    <scope>NUCLEOTIDE SEQUENCE [LARGE SCALE GENOMIC DNA]</scope>
</reference>
<evidence type="ECO:0000313" key="3">
    <source>
        <dbReference type="Proteomes" id="UP000231383"/>
    </source>
</evidence>
<dbReference type="SUPFAM" id="SSF53448">
    <property type="entry name" value="Nucleotide-diphospho-sugar transferases"/>
    <property type="match status" value="1"/>
</dbReference>
<gene>
    <name evidence="2" type="ORF">CO051_07270</name>
</gene>
<dbReference type="Pfam" id="PF00535">
    <property type="entry name" value="Glycos_transf_2"/>
    <property type="match status" value="1"/>
</dbReference>
<dbReference type="Proteomes" id="UP000231383">
    <property type="component" value="Unassembled WGS sequence"/>
</dbReference>
<dbReference type="InterPro" id="IPR029044">
    <property type="entry name" value="Nucleotide-diphossugar_trans"/>
</dbReference>
<comment type="caution">
    <text evidence="2">The sequence shown here is derived from an EMBL/GenBank/DDBJ whole genome shotgun (WGS) entry which is preliminary data.</text>
</comment>
<sequence length="349" mass="41038">MNTLLQPLFLIFRNSPGHFTTFHWYPLRMQYTKQLTIYFLMKNKPLLSICIPTYNRAPFLRECLFHILSAMKDGVTSDDVIIIISDNASTDDTKEVVKSFQKKYTNIQYFCNKKNIGGDRNVIQVASYAKTPYIWFFSDDDVMISGALKKMLFVIKSHHPEAIICNLDLIDKDGHMLTHNVLRLKKDKLLKTKKQLFTFFEYAFFLPIDWYITCLTNTIVSKRLFEKNVGMVMNAFDSSSSNFLHSGLIYYNAQDFAIYIISKSIAKFRSGNRSFGPDESTKKKEYLLFLYTILKRHYHYIYQANNKNMSVRFKSLFFLKNISRDLRYTFVKLFGIDISQVLINLFEKK</sequence>
<dbReference type="EMBL" id="PFSC01000190">
    <property type="protein sequence ID" value="PJC30146.1"/>
    <property type="molecule type" value="Genomic_DNA"/>
</dbReference>
<evidence type="ECO:0000259" key="1">
    <source>
        <dbReference type="Pfam" id="PF00535"/>
    </source>
</evidence>
<dbReference type="PANTHER" id="PTHR22916">
    <property type="entry name" value="GLYCOSYLTRANSFERASE"/>
    <property type="match status" value="1"/>
</dbReference>